<reference evidence="1" key="1">
    <citation type="submission" date="2023-10" db="EMBL/GenBank/DDBJ databases">
        <authorList>
            <person name="Rodriguez Cubillos JULIANA M."/>
            <person name="De Vega J."/>
        </authorList>
    </citation>
    <scope>NUCLEOTIDE SEQUENCE</scope>
</reference>
<dbReference type="EMBL" id="CASHSV030000024">
    <property type="protein sequence ID" value="CAJ2639221.1"/>
    <property type="molecule type" value="Genomic_DNA"/>
</dbReference>
<comment type="caution">
    <text evidence="1">The sequence shown here is derived from an EMBL/GenBank/DDBJ whole genome shotgun (WGS) entry which is preliminary data.</text>
</comment>
<keyword evidence="2" id="KW-1185">Reference proteome</keyword>
<gene>
    <name evidence="1" type="ORF">MILVUS5_LOCUS9289</name>
</gene>
<evidence type="ECO:0000313" key="2">
    <source>
        <dbReference type="Proteomes" id="UP001177021"/>
    </source>
</evidence>
<accession>A0ACB0J4T8</accession>
<evidence type="ECO:0000313" key="1">
    <source>
        <dbReference type="EMBL" id="CAJ2639221.1"/>
    </source>
</evidence>
<proteinExistence type="predicted"/>
<organism evidence="1 2">
    <name type="scientific">Trifolium pratense</name>
    <name type="common">Red clover</name>
    <dbReference type="NCBI Taxonomy" id="57577"/>
    <lineage>
        <taxon>Eukaryota</taxon>
        <taxon>Viridiplantae</taxon>
        <taxon>Streptophyta</taxon>
        <taxon>Embryophyta</taxon>
        <taxon>Tracheophyta</taxon>
        <taxon>Spermatophyta</taxon>
        <taxon>Magnoliopsida</taxon>
        <taxon>eudicotyledons</taxon>
        <taxon>Gunneridae</taxon>
        <taxon>Pentapetalae</taxon>
        <taxon>rosids</taxon>
        <taxon>fabids</taxon>
        <taxon>Fabales</taxon>
        <taxon>Fabaceae</taxon>
        <taxon>Papilionoideae</taxon>
        <taxon>50 kb inversion clade</taxon>
        <taxon>NPAAA clade</taxon>
        <taxon>Hologalegina</taxon>
        <taxon>IRL clade</taxon>
        <taxon>Trifolieae</taxon>
        <taxon>Trifolium</taxon>
    </lineage>
</organism>
<protein>
    <submittedName>
        <fullName evidence="1">Uncharacterized protein</fullName>
    </submittedName>
</protein>
<sequence length="91" mass="10149">MSIDLKQSSKLQKQPPPFTMASLTGTQQSSKGDNQPKKVQTYEITNDGGETRTTQQRGGSLKPISSRETQNQPFKPTTTTVACYRRTEKGW</sequence>
<dbReference type="Proteomes" id="UP001177021">
    <property type="component" value="Unassembled WGS sequence"/>
</dbReference>
<name>A0ACB0J4T8_TRIPR</name>